<accession>A0A0L0WAD7</accession>
<dbReference type="InterPro" id="IPR036291">
    <property type="entry name" value="NAD(P)-bd_dom_sf"/>
</dbReference>
<protein>
    <submittedName>
        <fullName evidence="2">Ketopantoate reductase</fullName>
    </submittedName>
</protein>
<dbReference type="PRINTS" id="PR00411">
    <property type="entry name" value="PNDRDTASEI"/>
</dbReference>
<dbReference type="RefSeq" id="WP_050355300.1">
    <property type="nucleotide sequence ID" value="NZ_LGSS01000007.1"/>
</dbReference>
<organism evidence="2 3">
    <name type="scientific">Gottschalkia purinilytica</name>
    <name type="common">Clostridium purinilyticum</name>
    <dbReference type="NCBI Taxonomy" id="1503"/>
    <lineage>
        <taxon>Bacteria</taxon>
        <taxon>Bacillati</taxon>
        <taxon>Bacillota</taxon>
        <taxon>Tissierellia</taxon>
        <taxon>Tissierellales</taxon>
        <taxon>Gottschalkiaceae</taxon>
        <taxon>Gottschalkia</taxon>
    </lineage>
</organism>
<dbReference type="Pfam" id="PF02558">
    <property type="entry name" value="ApbA"/>
    <property type="match status" value="1"/>
</dbReference>
<evidence type="ECO:0000259" key="1">
    <source>
        <dbReference type="Pfam" id="PF02558"/>
    </source>
</evidence>
<name>A0A0L0WAD7_GOTPU</name>
<dbReference type="PATRIC" id="fig|1503.3.peg.3096"/>
<evidence type="ECO:0000313" key="3">
    <source>
        <dbReference type="Proteomes" id="UP000037267"/>
    </source>
</evidence>
<dbReference type="InterPro" id="IPR013332">
    <property type="entry name" value="KPR_N"/>
</dbReference>
<comment type="caution">
    <text evidence="2">The sequence shown here is derived from an EMBL/GenBank/DDBJ whole genome shotgun (WGS) entry which is preliminary data.</text>
</comment>
<dbReference type="SUPFAM" id="SSF51735">
    <property type="entry name" value="NAD(P)-binding Rossmann-fold domains"/>
    <property type="match status" value="1"/>
</dbReference>
<dbReference type="AlphaFoldDB" id="A0A0L0WAD7"/>
<sequence>MKILVYGAGVVGSYLAHVLVRAGNNVTVLARGQRLKELKENSLIIRHYIQRKTTIDKVNVIDELTPEDVYDLIFVVMQYTHLKAILPILAENRSRHIIFVGNNADAYTMQDYVLKNSSVEKQVAFGFQSTGGRRENGRVVCVRAGGHMELGGLNNNLSWRSLIDNAFANTKYKLTYFDNMDSWLKSHIALIMPLCYATYACNGNLRKASKDKKLLNQIIDAIDEGYKVLETLGYSIVPANEEEFIRKKRFMFYILLKIATATPIGKLSISDHATSAVDEMLALHDAFDDLKQQANISTPNWDTLEVYLKNVRTQK</sequence>
<dbReference type="EMBL" id="LGSS01000007">
    <property type="protein sequence ID" value="KNF08478.1"/>
    <property type="molecule type" value="Genomic_DNA"/>
</dbReference>
<dbReference type="STRING" id="1503.CLPU_7c01060"/>
<feature type="domain" description="Ketopantoate reductase N-terminal" evidence="1">
    <location>
        <begin position="3"/>
        <end position="154"/>
    </location>
</feature>
<gene>
    <name evidence="2" type="ORF">CLPU_7c01060</name>
</gene>
<reference evidence="3" key="1">
    <citation type="submission" date="2015-07" db="EMBL/GenBank/DDBJ databases">
        <title>Draft genome sequence of the purine-degrading Gottschalkia purinilyticum DSM 1384 (formerly Clostridium purinilyticum).</title>
        <authorList>
            <person name="Poehlein A."/>
            <person name="Schiel-Bengelsdorf B."/>
            <person name="Bengelsdorf F.R."/>
            <person name="Daniel R."/>
            <person name="Duerre P."/>
        </authorList>
    </citation>
    <scope>NUCLEOTIDE SEQUENCE [LARGE SCALE GENOMIC DNA]</scope>
    <source>
        <strain evidence="3">DSM 1384</strain>
    </source>
</reference>
<dbReference type="Gene3D" id="3.40.50.720">
    <property type="entry name" value="NAD(P)-binding Rossmann-like Domain"/>
    <property type="match status" value="1"/>
</dbReference>
<evidence type="ECO:0000313" key="2">
    <source>
        <dbReference type="EMBL" id="KNF08478.1"/>
    </source>
</evidence>
<keyword evidence="3" id="KW-1185">Reference proteome</keyword>
<dbReference type="Proteomes" id="UP000037267">
    <property type="component" value="Unassembled WGS sequence"/>
</dbReference>
<proteinExistence type="predicted"/>
<dbReference type="OrthoDB" id="9793586at2"/>